<dbReference type="InterPro" id="IPR002853">
    <property type="entry name" value="TFIIE_asu"/>
</dbReference>
<dbReference type="Proteomes" id="UP000035681">
    <property type="component" value="Unplaced"/>
</dbReference>
<dbReference type="Pfam" id="PF02002">
    <property type="entry name" value="TFIIE_alpha"/>
    <property type="match status" value="1"/>
</dbReference>
<dbReference type="InterPro" id="IPR039844">
    <property type="entry name" value="URB1"/>
</dbReference>
<keyword evidence="2" id="KW-1185">Reference proteome</keyword>
<dbReference type="GO" id="GO:0000463">
    <property type="term" value="P:maturation of LSU-rRNA from tricistronic rRNA transcript (SSU-rRNA, 5.8S rRNA, LSU-rRNA)"/>
    <property type="evidence" value="ECO:0007669"/>
    <property type="project" value="TreeGrafter"/>
</dbReference>
<dbReference type="InterPro" id="IPR013083">
    <property type="entry name" value="Znf_RING/FYVE/PHD"/>
</dbReference>
<dbReference type="Gene3D" id="3.30.40.10">
    <property type="entry name" value="Zinc/RING finger domain, C3HC4 (zinc finger)"/>
    <property type="match status" value="1"/>
</dbReference>
<dbReference type="GO" id="GO:0005730">
    <property type="term" value="C:nucleolus"/>
    <property type="evidence" value="ECO:0007669"/>
    <property type="project" value="TreeGrafter"/>
</dbReference>
<evidence type="ECO:0000313" key="3">
    <source>
        <dbReference type="WBParaSite" id="TCONS_00011222.p1"/>
    </source>
</evidence>
<dbReference type="GO" id="GO:0000466">
    <property type="term" value="P:maturation of 5.8S rRNA from tricistronic rRNA transcript (SSU-rRNA, 5.8S rRNA, LSU-rRNA)"/>
    <property type="evidence" value="ECO:0007669"/>
    <property type="project" value="TreeGrafter"/>
</dbReference>
<sequence>GSVNKMSGGISKVEEYDENAEMVHEIPQILKDLTSIIGKLFYEPVSFLALQLIINNTIINEEALRIKMKIDTKTMKTLLQALKDDKIVKEKCTSTTSEESNRAKKVYYMFVNYRALLNVTKYKLDHMRQKIESLGKKEASRAYFKCGKCETAYDAMDIMQITQPGTDVLICWRCGGEVIEIDDKDKEGNSTGSSMAKFNSQMEGIFKLISKLENIRFSPQLLDPPIPEVKETTEVVDDKPIIAPGAKSFSKGDNKRSDMVGKDVSINFDSGEIETANKPKTAVPWLTHNSIENGGADYSINNTNTNLNGPETSKFSALSSDKIDTKEYLRKVLKEDDSKVEVRRMSKETEVILRDEPRLQREYDAMFAERKQAFNYFEYMSDEEEEEYKKSDIYFCPTRCKIFQMGINIYYVSYQVLCIGMVVMSDSDENNSVNQSEFTKLKLHLVNEFRDSTKIIKKIWKYVNKHINDEEERGDIINVCEGLDFIPLLLFHYSGSLSKKDKYIYDILNKLEENYDVSLSKFMPFSIGEKAKAYYENLQKLGAILYQRQSFSEAIDQLDKERMNFSIKTLSTISLLSENVQHHVYDPRFLLRTFCIMLEPGSDLSCKAFISSYCLSYLFTVTSLEDKDLRGLGYVCLQRFLGHLNQLTTDKFETKRLIQQLIRLFKESVTLINQKVPHIISYFFAKASIELYDPTSPLFSRIANLVISSPTISFTHPLQFYTMLESCPADKPNVETEWILELLSVSTIDMDDFNILEHIGGFKACLSLYASEISTIPVRKNILILINNIISNSECSWVLLNTYNIHAWIIQVMVNNKTSNWECCFLSRIFLKICLAFKKYIQDEGCEGVSNEKASTLSQSLKFVGVIVLQKFKTAYSQQVISLKDGPSKLDNSKPEQLEELLNENWIGNETS</sequence>
<dbReference type="Pfam" id="PF16201">
    <property type="entry name" value="NopRA1"/>
    <property type="match status" value="1"/>
</dbReference>
<dbReference type="GO" id="GO:0006367">
    <property type="term" value="P:transcription initiation at RNA polymerase II promoter"/>
    <property type="evidence" value="ECO:0007669"/>
    <property type="project" value="InterPro"/>
</dbReference>
<protein>
    <recommendedName>
        <fullName evidence="1">Transcription initiation factor IIE subunit alpha N-terminal domain-containing protein</fullName>
    </recommendedName>
</protein>
<organism evidence="2 3">
    <name type="scientific">Strongyloides stercoralis</name>
    <name type="common">Threadworm</name>
    <dbReference type="NCBI Taxonomy" id="6248"/>
    <lineage>
        <taxon>Eukaryota</taxon>
        <taxon>Metazoa</taxon>
        <taxon>Ecdysozoa</taxon>
        <taxon>Nematoda</taxon>
        <taxon>Chromadorea</taxon>
        <taxon>Rhabditida</taxon>
        <taxon>Tylenchina</taxon>
        <taxon>Panagrolaimomorpha</taxon>
        <taxon>Strongyloidoidea</taxon>
        <taxon>Strongyloididae</taxon>
        <taxon>Strongyloides</taxon>
    </lineage>
</organism>
<dbReference type="PANTHER" id="PTHR13500:SF0">
    <property type="entry name" value="NUCLEOLAR PRE-RIBOSOMAL-ASSOCIATED PROTEIN 1"/>
    <property type="match status" value="1"/>
</dbReference>
<dbReference type="SUPFAM" id="SSF57783">
    <property type="entry name" value="Zinc beta-ribbon"/>
    <property type="match status" value="1"/>
</dbReference>
<dbReference type="InterPro" id="IPR032436">
    <property type="entry name" value="URB1_C"/>
</dbReference>
<feature type="domain" description="Transcription initiation factor IIE subunit alpha N-terminal" evidence="1">
    <location>
        <begin position="44"/>
        <end position="188"/>
    </location>
</feature>
<dbReference type="AlphaFoldDB" id="A0AAF5I2D4"/>
<dbReference type="SMART" id="SM00531">
    <property type="entry name" value="TFIIE"/>
    <property type="match status" value="1"/>
</dbReference>
<proteinExistence type="predicted"/>
<reference evidence="3" key="1">
    <citation type="submission" date="2024-02" db="UniProtKB">
        <authorList>
            <consortium name="WormBaseParasite"/>
        </authorList>
    </citation>
    <scope>IDENTIFICATION</scope>
</reference>
<name>A0AAF5I2D4_STRER</name>
<accession>A0AAF5I2D4</accession>
<dbReference type="InterPro" id="IPR024550">
    <property type="entry name" value="TFIIEa/SarR/Rpc3_HTH_dom"/>
</dbReference>
<evidence type="ECO:0000313" key="2">
    <source>
        <dbReference type="Proteomes" id="UP000035681"/>
    </source>
</evidence>
<evidence type="ECO:0000259" key="1">
    <source>
        <dbReference type="SMART" id="SM00531"/>
    </source>
</evidence>
<dbReference type="PANTHER" id="PTHR13500">
    <property type="entry name" value="NUCLEOLAR PRERIBOSOMAL-ASSOCIATED PROTEIN 1"/>
    <property type="match status" value="1"/>
</dbReference>
<dbReference type="WBParaSite" id="TCONS_00011222.p1">
    <property type="protein sequence ID" value="TCONS_00011222.p1"/>
    <property type="gene ID" value="XLOC_005431"/>
</dbReference>